<accession>A0AAD9J5S8</accession>
<name>A0AAD9J5S8_9ANNE</name>
<comment type="caution">
    <text evidence="1">The sequence shown here is derived from an EMBL/GenBank/DDBJ whole genome shotgun (WGS) entry which is preliminary data.</text>
</comment>
<evidence type="ECO:0000313" key="1">
    <source>
        <dbReference type="EMBL" id="KAK2146385.1"/>
    </source>
</evidence>
<organism evidence="1 2">
    <name type="scientific">Paralvinella palmiformis</name>
    <dbReference type="NCBI Taxonomy" id="53620"/>
    <lineage>
        <taxon>Eukaryota</taxon>
        <taxon>Metazoa</taxon>
        <taxon>Spiralia</taxon>
        <taxon>Lophotrochozoa</taxon>
        <taxon>Annelida</taxon>
        <taxon>Polychaeta</taxon>
        <taxon>Sedentaria</taxon>
        <taxon>Canalipalpata</taxon>
        <taxon>Terebellida</taxon>
        <taxon>Terebelliformia</taxon>
        <taxon>Alvinellidae</taxon>
        <taxon>Paralvinella</taxon>
    </lineage>
</organism>
<gene>
    <name evidence="1" type="ORF">LSH36_612g01099</name>
</gene>
<dbReference type="Proteomes" id="UP001208570">
    <property type="component" value="Unassembled WGS sequence"/>
</dbReference>
<dbReference type="EMBL" id="JAODUP010000612">
    <property type="protein sequence ID" value="KAK2146385.1"/>
    <property type="molecule type" value="Genomic_DNA"/>
</dbReference>
<dbReference type="AlphaFoldDB" id="A0AAD9J5S8"/>
<keyword evidence="2" id="KW-1185">Reference proteome</keyword>
<reference evidence="1" key="1">
    <citation type="journal article" date="2023" name="Mol. Biol. Evol.">
        <title>Third-Generation Sequencing Reveals the Adaptive Role of the Epigenome in Three Deep-Sea Polychaetes.</title>
        <authorList>
            <person name="Perez M."/>
            <person name="Aroh O."/>
            <person name="Sun Y."/>
            <person name="Lan Y."/>
            <person name="Juniper S.K."/>
            <person name="Young C.R."/>
            <person name="Angers B."/>
            <person name="Qian P.Y."/>
        </authorList>
    </citation>
    <scope>NUCLEOTIDE SEQUENCE</scope>
    <source>
        <strain evidence="1">P08H-3</strain>
    </source>
</reference>
<sequence>MKIIYMPAHGEHEKRRNSVEWRNRLFEGMLAAEKLDKMNRILYDILENDLLNQTGRYYGFLDLFHLTKDRYSWSLDGVHLKSVWYETAMSMFWETYCNSVLMDRF</sequence>
<protein>
    <submittedName>
        <fullName evidence="1">Uncharacterized protein</fullName>
    </submittedName>
</protein>
<evidence type="ECO:0000313" key="2">
    <source>
        <dbReference type="Proteomes" id="UP001208570"/>
    </source>
</evidence>
<proteinExistence type="predicted"/>